<feature type="chain" id="PRO_5003689894" description="Periplasmic protein" evidence="2">
    <location>
        <begin position="22"/>
        <end position="192"/>
    </location>
</feature>
<sequence length="192" mass="21921">MRKNKLTVILLVLIALLTACSANRLSSVTSTADSTSTSDISTSAPASTSSFTEPDPETFVALMPALREYFYYRKQAVITSNIEELWTHFPELKNEVSIEQGINIVTNYQSLKPFDGNIFPEHDERLRVKFTNGKVEVLVHGMELYTWLDENNKFEDSGGEFKIVLYLHMKDGHWVVYKTDEVTLSEWQQFSP</sequence>
<accession>I4GYK2</accession>
<feature type="region of interest" description="Disordered" evidence="1">
    <location>
        <begin position="30"/>
        <end position="54"/>
    </location>
</feature>
<organism evidence="3 4">
    <name type="scientific">Microcystis aeruginosa PCC 9807</name>
    <dbReference type="NCBI Taxonomy" id="1160283"/>
    <lineage>
        <taxon>Bacteria</taxon>
        <taxon>Bacillati</taxon>
        <taxon>Cyanobacteriota</taxon>
        <taxon>Cyanophyceae</taxon>
        <taxon>Oscillatoriophycideae</taxon>
        <taxon>Chroococcales</taxon>
        <taxon>Microcystaceae</taxon>
        <taxon>Microcystis</taxon>
    </lineage>
</organism>
<proteinExistence type="predicted"/>
<dbReference type="PROSITE" id="PS51257">
    <property type="entry name" value="PROKAR_LIPOPROTEIN"/>
    <property type="match status" value="1"/>
</dbReference>
<dbReference type="RefSeq" id="WP_002786017.1">
    <property type="nucleotide sequence ID" value="NZ_HE973325.1"/>
</dbReference>
<protein>
    <recommendedName>
        <fullName evidence="5">Periplasmic protein</fullName>
    </recommendedName>
</protein>
<comment type="caution">
    <text evidence="3">The sequence shown here is derived from an EMBL/GenBank/DDBJ whole genome shotgun (WGS) entry which is preliminary data.</text>
</comment>
<feature type="compositionally biased region" description="Low complexity" evidence="1">
    <location>
        <begin position="30"/>
        <end position="52"/>
    </location>
</feature>
<keyword evidence="2" id="KW-0732">Signal</keyword>
<evidence type="ECO:0000313" key="3">
    <source>
        <dbReference type="EMBL" id="CCI14876.1"/>
    </source>
</evidence>
<evidence type="ECO:0000256" key="1">
    <source>
        <dbReference type="SAM" id="MobiDB-lite"/>
    </source>
</evidence>
<evidence type="ECO:0000256" key="2">
    <source>
        <dbReference type="SAM" id="SignalP"/>
    </source>
</evidence>
<feature type="signal peptide" evidence="2">
    <location>
        <begin position="1"/>
        <end position="21"/>
    </location>
</feature>
<dbReference type="Proteomes" id="UP000003613">
    <property type="component" value="Unassembled WGS sequence"/>
</dbReference>
<dbReference type="EMBL" id="CAIM01000007">
    <property type="protein sequence ID" value="CCI14876.1"/>
    <property type="molecule type" value="Genomic_DNA"/>
</dbReference>
<evidence type="ECO:0000313" key="4">
    <source>
        <dbReference type="Proteomes" id="UP000003613"/>
    </source>
</evidence>
<evidence type="ECO:0008006" key="5">
    <source>
        <dbReference type="Google" id="ProtNLM"/>
    </source>
</evidence>
<gene>
    <name evidence="3" type="ORF">MICAF_1040003</name>
</gene>
<reference evidence="3 4" key="1">
    <citation type="submission" date="2012-04" db="EMBL/GenBank/DDBJ databases">
        <authorList>
            <person name="Genoscope - CEA"/>
        </authorList>
    </citation>
    <scope>NUCLEOTIDE SEQUENCE [LARGE SCALE GENOMIC DNA]</scope>
    <source>
        <strain evidence="3 4">9807</strain>
    </source>
</reference>
<dbReference type="AlphaFoldDB" id="I4GYK2"/>
<dbReference type="HOGENOM" id="CLU_1413742_0_0_3"/>
<name>I4GYK2_MICAE</name>